<gene>
    <name evidence="3" type="primary">wecB</name>
    <name evidence="3" type="ORF">WJU16_11305</name>
</gene>
<comment type="similarity">
    <text evidence="1">Belongs to the UDP-N-acetylglucosamine 2-epimerase family.</text>
</comment>
<keyword evidence="1 3" id="KW-0413">Isomerase</keyword>
<dbReference type="PANTHER" id="PTHR43174">
    <property type="entry name" value="UDP-N-ACETYLGLUCOSAMINE 2-EPIMERASE"/>
    <property type="match status" value="1"/>
</dbReference>
<evidence type="ECO:0000256" key="1">
    <source>
        <dbReference type="RuleBase" id="RU003513"/>
    </source>
</evidence>
<reference evidence="4" key="1">
    <citation type="submission" date="2024-03" db="EMBL/GenBank/DDBJ databases">
        <title>Chitinophaga horti sp. nov., isolated from garden soil.</title>
        <authorList>
            <person name="Lee D.S."/>
            <person name="Han D.M."/>
            <person name="Baek J.H."/>
            <person name="Choi D.G."/>
            <person name="Jeon J.H."/>
            <person name="Jeon C.O."/>
        </authorList>
    </citation>
    <scope>NUCLEOTIDE SEQUENCE [LARGE SCALE GENOMIC DNA]</scope>
    <source>
        <strain evidence="4">GPA1</strain>
    </source>
</reference>
<accession>A0ABZ2YUX9</accession>
<dbReference type="InterPro" id="IPR003331">
    <property type="entry name" value="UDP_GlcNAc_Epimerase_2_dom"/>
</dbReference>
<dbReference type="InterPro" id="IPR029767">
    <property type="entry name" value="WecB-like"/>
</dbReference>
<keyword evidence="4" id="KW-1185">Reference proteome</keyword>
<evidence type="ECO:0000313" key="4">
    <source>
        <dbReference type="Proteomes" id="UP001485459"/>
    </source>
</evidence>
<dbReference type="Pfam" id="PF02350">
    <property type="entry name" value="Epimerase_2"/>
    <property type="match status" value="1"/>
</dbReference>
<dbReference type="NCBIfam" id="TIGR00236">
    <property type="entry name" value="wecB"/>
    <property type="match status" value="1"/>
</dbReference>
<protein>
    <submittedName>
        <fullName evidence="3">UDP-N-acetylglucosamine 2-epimerase (Non-hydrolyzing)</fullName>
        <ecNumber evidence="3">5.1.3.14</ecNumber>
    </submittedName>
</protein>
<evidence type="ECO:0000313" key="3">
    <source>
        <dbReference type="EMBL" id="WZN43614.1"/>
    </source>
</evidence>
<dbReference type="EC" id="5.1.3.14" evidence="3"/>
<name>A0ABZ2YUX9_9BACT</name>
<dbReference type="Gene3D" id="3.40.50.2000">
    <property type="entry name" value="Glycogen Phosphorylase B"/>
    <property type="match status" value="2"/>
</dbReference>
<dbReference type="CDD" id="cd03786">
    <property type="entry name" value="GTB_UDP-GlcNAc_2-Epimerase"/>
    <property type="match status" value="1"/>
</dbReference>
<dbReference type="PANTHER" id="PTHR43174:SF1">
    <property type="entry name" value="UDP-N-ACETYLGLUCOSAMINE 2-EPIMERASE"/>
    <property type="match status" value="1"/>
</dbReference>
<proteinExistence type="inferred from homology"/>
<evidence type="ECO:0000259" key="2">
    <source>
        <dbReference type="Pfam" id="PF02350"/>
    </source>
</evidence>
<dbReference type="Proteomes" id="UP001485459">
    <property type="component" value="Chromosome"/>
</dbReference>
<dbReference type="EMBL" id="CP149822">
    <property type="protein sequence ID" value="WZN43614.1"/>
    <property type="molecule type" value="Genomic_DNA"/>
</dbReference>
<dbReference type="GO" id="GO:0008761">
    <property type="term" value="F:UDP-N-acetylglucosamine 2-epimerase activity"/>
    <property type="evidence" value="ECO:0007669"/>
    <property type="project" value="UniProtKB-EC"/>
</dbReference>
<dbReference type="SUPFAM" id="SSF53756">
    <property type="entry name" value="UDP-Glycosyltransferase/glycogen phosphorylase"/>
    <property type="match status" value="1"/>
</dbReference>
<feature type="domain" description="UDP-N-acetylglucosamine 2-epimerase" evidence="2">
    <location>
        <begin position="22"/>
        <end position="356"/>
    </location>
</feature>
<organism evidence="3 4">
    <name type="scientific">Chitinophaga pollutisoli</name>
    <dbReference type="NCBI Taxonomy" id="3133966"/>
    <lineage>
        <taxon>Bacteria</taxon>
        <taxon>Pseudomonadati</taxon>
        <taxon>Bacteroidota</taxon>
        <taxon>Chitinophagia</taxon>
        <taxon>Chitinophagales</taxon>
        <taxon>Chitinophagaceae</taxon>
        <taxon>Chitinophaga</taxon>
    </lineage>
</organism>
<dbReference type="RefSeq" id="WP_341838419.1">
    <property type="nucleotide sequence ID" value="NZ_CP149822.1"/>
</dbReference>
<sequence>MRILTVVGARPQFVKAAAVSRALLKNEKIKEIIVHTGQHFDNNMSDVFFQEMDIPRPDYNLQIHSGSHGAMTGRMMEGLEEIMLKEKPDYILIYGDTNSTLAGAITASKIHIPIAHVESGLRSFNLRMPEEVNRILADRLSSFLFCPTSQAIDNLKREGYDNFGGKIVFTGDVMFDAALYYTQKSEETSKILDTLALKDRPFILATIHRAENTDDAQNLSAIFNAFADLARECPVVLPLHPRTRKLIQSHNIPTTGVTLIDPVGYFDMLQLIRNSMLVITDSGGLQKEAYFFGKPCITTRNETEWTELVTHGYNILTGADSRKILEAFQQMRDKQITSDDNLYGKGDASDKIAQALLQ</sequence>